<dbReference type="AlphaFoldDB" id="A0A3L6SHW1"/>
<evidence type="ECO:0000313" key="3">
    <source>
        <dbReference type="Proteomes" id="UP000275267"/>
    </source>
</evidence>
<organism evidence="2 3">
    <name type="scientific">Panicum miliaceum</name>
    <name type="common">Proso millet</name>
    <name type="synonym">Broomcorn millet</name>
    <dbReference type="NCBI Taxonomy" id="4540"/>
    <lineage>
        <taxon>Eukaryota</taxon>
        <taxon>Viridiplantae</taxon>
        <taxon>Streptophyta</taxon>
        <taxon>Embryophyta</taxon>
        <taxon>Tracheophyta</taxon>
        <taxon>Spermatophyta</taxon>
        <taxon>Magnoliopsida</taxon>
        <taxon>Liliopsida</taxon>
        <taxon>Poales</taxon>
        <taxon>Poaceae</taxon>
        <taxon>PACMAD clade</taxon>
        <taxon>Panicoideae</taxon>
        <taxon>Panicodae</taxon>
        <taxon>Paniceae</taxon>
        <taxon>Panicinae</taxon>
        <taxon>Panicum</taxon>
        <taxon>Panicum sect. Panicum</taxon>
    </lineage>
</organism>
<evidence type="ECO:0000313" key="2">
    <source>
        <dbReference type="EMBL" id="RLN20069.1"/>
    </source>
</evidence>
<dbReference type="PANTHER" id="PTHR23070">
    <property type="entry name" value="BCS1 AAA-TYPE ATPASE"/>
    <property type="match status" value="1"/>
</dbReference>
<keyword evidence="3" id="KW-1185">Reference proteome</keyword>
<name>A0A3L6SHW1_PANMI</name>
<comment type="caution">
    <text evidence="2">The sequence shown here is derived from an EMBL/GenBank/DDBJ whole genome shotgun (WGS) entry which is preliminary data.</text>
</comment>
<protein>
    <submittedName>
        <fullName evidence="2">Uncharacterized protein</fullName>
    </submittedName>
</protein>
<dbReference type="Proteomes" id="UP000275267">
    <property type="component" value="Unassembled WGS sequence"/>
</dbReference>
<gene>
    <name evidence="2" type="ORF">C2845_PM02G03050</name>
</gene>
<reference evidence="3" key="1">
    <citation type="journal article" date="2019" name="Nat. Commun.">
        <title>The genome of broomcorn millet.</title>
        <authorList>
            <person name="Zou C."/>
            <person name="Miki D."/>
            <person name="Li D."/>
            <person name="Tang Q."/>
            <person name="Xiao L."/>
            <person name="Rajput S."/>
            <person name="Deng P."/>
            <person name="Jia W."/>
            <person name="Huang R."/>
            <person name="Zhang M."/>
            <person name="Sun Y."/>
            <person name="Hu J."/>
            <person name="Fu X."/>
            <person name="Schnable P.S."/>
            <person name="Li F."/>
            <person name="Zhang H."/>
            <person name="Feng B."/>
            <person name="Zhu X."/>
            <person name="Liu R."/>
            <person name="Schnable J.C."/>
            <person name="Zhu J.-K."/>
            <person name="Zhang H."/>
        </authorList>
    </citation>
    <scope>NUCLEOTIDE SEQUENCE [LARGE SCALE GENOMIC DNA]</scope>
</reference>
<proteinExistence type="predicted"/>
<sequence>MWQRRRTPSAPIRPDPTTALRRRRRDPSGRREASGVKNSLWFPGRAGSGGGRALAIAGGRSAEPPPPVSFRLPACSIRALFTALPFPSDSSVPAAAVHALLAALPFASDPTPRLRRAALLLAVDPIYASTPELQFPRQHRDLIHDHYIPHLIAEAARMRLKSRECRLYTNRATGPDDDNHRLWTSHAFAHPSTFDTLAAHPALRNCLGVGDEGCEEADAVTSLMAKAEGLLAAAGVRITPADIAEVFMGCDGAGAAAALRKLVDEPRQRRDVKYASTCGCSVLRLLERTGPLRRKSYRCCTRPQGIRKRDG</sequence>
<dbReference type="InterPro" id="IPR050747">
    <property type="entry name" value="Mitochondrial_chaperone_BCS1"/>
</dbReference>
<feature type="region of interest" description="Disordered" evidence="1">
    <location>
        <begin position="1"/>
        <end position="44"/>
    </location>
</feature>
<accession>A0A3L6SHW1</accession>
<dbReference type="EMBL" id="PQIB02000005">
    <property type="protein sequence ID" value="RLN20069.1"/>
    <property type="molecule type" value="Genomic_DNA"/>
</dbReference>
<evidence type="ECO:0000256" key="1">
    <source>
        <dbReference type="SAM" id="MobiDB-lite"/>
    </source>
</evidence>
<dbReference type="STRING" id="4540.A0A3L6SHW1"/>